<dbReference type="GO" id="GO:0022857">
    <property type="term" value="F:transmembrane transporter activity"/>
    <property type="evidence" value="ECO:0007669"/>
    <property type="project" value="TreeGrafter"/>
</dbReference>
<dbReference type="PANTHER" id="PTHR43124:SF3">
    <property type="entry name" value="CHLORAMPHENICOL EFFLUX PUMP RV0191"/>
    <property type="match status" value="1"/>
</dbReference>
<evidence type="ECO:0000256" key="3">
    <source>
        <dbReference type="ARBA" id="ARBA00022692"/>
    </source>
</evidence>
<dbReference type="GO" id="GO:0005886">
    <property type="term" value="C:plasma membrane"/>
    <property type="evidence" value="ECO:0007669"/>
    <property type="project" value="UniProtKB-SubCell"/>
</dbReference>
<dbReference type="InterPro" id="IPR050189">
    <property type="entry name" value="MFS_Efflux_Transporters"/>
</dbReference>
<comment type="caution">
    <text evidence="7">The sequence shown here is derived from an EMBL/GenBank/DDBJ whole genome shotgun (WGS) entry which is preliminary data.</text>
</comment>
<gene>
    <name evidence="7" type="ORF">HKD39_08370</name>
</gene>
<proteinExistence type="predicted"/>
<protein>
    <submittedName>
        <fullName evidence="7">MFS transporter</fullName>
    </submittedName>
</protein>
<evidence type="ECO:0000256" key="1">
    <source>
        <dbReference type="ARBA" id="ARBA00004651"/>
    </source>
</evidence>
<feature type="transmembrane region" description="Helical" evidence="6">
    <location>
        <begin position="12"/>
        <end position="32"/>
    </location>
</feature>
<sequence>MVLFALTAHIKVLALIWLIAMGFFAFATVPGLQMRIMQFAGQAPTLVSGANIAAFNVGNAVGAWLGGVGIGIGWGYRSPIALGAVLPAAGLLVLLLAIRSARRGADPGSGQGGEERLLESCAVGSACH</sequence>
<keyword evidence="3 6" id="KW-0812">Transmembrane</keyword>
<dbReference type="EMBL" id="JABEND010000003">
    <property type="protein sequence ID" value="NNG35725.1"/>
    <property type="molecule type" value="Genomic_DNA"/>
</dbReference>
<evidence type="ECO:0000256" key="6">
    <source>
        <dbReference type="SAM" id="Phobius"/>
    </source>
</evidence>
<evidence type="ECO:0000256" key="5">
    <source>
        <dbReference type="ARBA" id="ARBA00023136"/>
    </source>
</evidence>
<dbReference type="Proteomes" id="UP000562984">
    <property type="component" value="Unassembled WGS sequence"/>
</dbReference>
<dbReference type="InterPro" id="IPR036259">
    <property type="entry name" value="MFS_trans_sf"/>
</dbReference>
<evidence type="ECO:0000256" key="4">
    <source>
        <dbReference type="ARBA" id="ARBA00022989"/>
    </source>
</evidence>
<dbReference type="PANTHER" id="PTHR43124">
    <property type="entry name" value="PURINE EFFLUX PUMP PBUE"/>
    <property type="match status" value="1"/>
</dbReference>
<accession>A0A849A5C4</accession>
<dbReference type="SUPFAM" id="SSF103473">
    <property type="entry name" value="MFS general substrate transporter"/>
    <property type="match status" value="1"/>
</dbReference>
<evidence type="ECO:0000313" key="7">
    <source>
        <dbReference type="EMBL" id="NNG35725.1"/>
    </source>
</evidence>
<feature type="transmembrane region" description="Helical" evidence="6">
    <location>
        <begin position="80"/>
        <end position="98"/>
    </location>
</feature>
<keyword evidence="2" id="KW-1003">Cell membrane</keyword>
<comment type="subcellular location">
    <subcellularLocation>
        <location evidence="1">Cell membrane</location>
        <topology evidence="1">Multi-pass membrane protein</topology>
    </subcellularLocation>
</comment>
<feature type="transmembrane region" description="Helical" evidence="6">
    <location>
        <begin position="53"/>
        <end position="74"/>
    </location>
</feature>
<keyword evidence="4 6" id="KW-1133">Transmembrane helix</keyword>
<dbReference type="AlphaFoldDB" id="A0A849A5C4"/>
<name>A0A849A5C4_9ACTN</name>
<keyword evidence="8" id="KW-1185">Reference proteome</keyword>
<organism evidence="7 8">
    <name type="scientific">Nakamurella aerolata</name>
    <dbReference type="NCBI Taxonomy" id="1656892"/>
    <lineage>
        <taxon>Bacteria</taxon>
        <taxon>Bacillati</taxon>
        <taxon>Actinomycetota</taxon>
        <taxon>Actinomycetes</taxon>
        <taxon>Nakamurellales</taxon>
        <taxon>Nakamurellaceae</taxon>
        <taxon>Nakamurella</taxon>
    </lineage>
</organism>
<evidence type="ECO:0000313" key="8">
    <source>
        <dbReference type="Proteomes" id="UP000562984"/>
    </source>
</evidence>
<keyword evidence="5 6" id="KW-0472">Membrane</keyword>
<reference evidence="7 8" key="1">
    <citation type="submission" date="2020-05" db="EMBL/GenBank/DDBJ databases">
        <title>Nakamurella sp. DB0629 isolated from air conditioner.</title>
        <authorList>
            <person name="Kim D.H."/>
            <person name="Kim D.-U."/>
        </authorList>
    </citation>
    <scope>NUCLEOTIDE SEQUENCE [LARGE SCALE GENOMIC DNA]</scope>
    <source>
        <strain evidence="7 8">DB0629</strain>
    </source>
</reference>
<evidence type="ECO:0000256" key="2">
    <source>
        <dbReference type="ARBA" id="ARBA00022475"/>
    </source>
</evidence>